<evidence type="ECO:0000313" key="2">
    <source>
        <dbReference type="Proteomes" id="UP000594638"/>
    </source>
</evidence>
<dbReference type="AlphaFoldDB" id="A0A8S0PIL1"/>
<dbReference type="GO" id="GO:0061927">
    <property type="term" value="C:TOC-TIC supercomplex I"/>
    <property type="evidence" value="ECO:0007669"/>
    <property type="project" value="TreeGrafter"/>
</dbReference>
<proteinExistence type="predicted"/>
<evidence type="ECO:0000313" key="1">
    <source>
        <dbReference type="EMBL" id="CAA2951304.1"/>
    </source>
</evidence>
<dbReference type="PANTHER" id="PTHR34935:SF3">
    <property type="entry name" value="PROTEIN TIC110, CHLOROPLASTIC"/>
    <property type="match status" value="1"/>
</dbReference>
<dbReference type="Gramene" id="OE9A011647T1">
    <property type="protein sequence ID" value="OE9A011647C1"/>
    <property type="gene ID" value="OE9A011647"/>
</dbReference>
<reference evidence="1 2" key="1">
    <citation type="submission" date="2019-12" db="EMBL/GenBank/DDBJ databases">
        <authorList>
            <person name="Alioto T."/>
            <person name="Alioto T."/>
            <person name="Gomez Garrido J."/>
        </authorList>
    </citation>
    <scope>NUCLEOTIDE SEQUENCE [LARGE SCALE GENOMIC DNA]</scope>
</reference>
<dbReference type="InterPro" id="IPR031610">
    <property type="entry name" value="TIC110"/>
</dbReference>
<sequence length="131" mass="13478">MNPSILLANHYTTLFTPTLKPAGIPPGLSSTRFRRYRYTISTVRDSSLEQNSSTISAFPSRIAVKADVFGEKRELTGVQSLVDVMSPPIRIAGSALVFAAAVAAGYGLGSRNAGLGGAVAFGAAGAGAAYA</sequence>
<keyword evidence="2" id="KW-1185">Reference proteome</keyword>
<dbReference type="EMBL" id="CACTIH010000078">
    <property type="protein sequence ID" value="CAA2951304.1"/>
    <property type="molecule type" value="Genomic_DNA"/>
</dbReference>
<dbReference type="GO" id="GO:0045037">
    <property type="term" value="P:protein import into chloroplast stroma"/>
    <property type="evidence" value="ECO:0007669"/>
    <property type="project" value="TreeGrafter"/>
</dbReference>
<dbReference type="Pfam" id="PF16940">
    <property type="entry name" value="Tic110"/>
    <property type="match status" value="1"/>
</dbReference>
<dbReference type="PANTHER" id="PTHR34935">
    <property type="entry name" value="PROTEIN TIC110, CHLOROPLASTIC"/>
    <property type="match status" value="1"/>
</dbReference>
<gene>
    <name evidence="1" type="ORF">OLEA9_A011647</name>
</gene>
<comment type="caution">
    <text evidence="1">The sequence shown here is derived from an EMBL/GenBank/DDBJ whole genome shotgun (WGS) entry which is preliminary data.</text>
</comment>
<protein>
    <submittedName>
        <fullName evidence="1">TIC110, chloroplastic isoform X1</fullName>
    </submittedName>
</protein>
<name>A0A8S0PIL1_OLEEU</name>
<organism evidence="1 2">
    <name type="scientific">Olea europaea subsp. europaea</name>
    <dbReference type="NCBI Taxonomy" id="158383"/>
    <lineage>
        <taxon>Eukaryota</taxon>
        <taxon>Viridiplantae</taxon>
        <taxon>Streptophyta</taxon>
        <taxon>Embryophyta</taxon>
        <taxon>Tracheophyta</taxon>
        <taxon>Spermatophyta</taxon>
        <taxon>Magnoliopsida</taxon>
        <taxon>eudicotyledons</taxon>
        <taxon>Gunneridae</taxon>
        <taxon>Pentapetalae</taxon>
        <taxon>asterids</taxon>
        <taxon>lamiids</taxon>
        <taxon>Lamiales</taxon>
        <taxon>Oleaceae</taxon>
        <taxon>Oleeae</taxon>
        <taxon>Olea</taxon>
    </lineage>
</organism>
<accession>A0A8S0PIL1</accession>
<dbReference type="Proteomes" id="UP000594638">
    <property type="component" value="Unassembled WGS sequence"/>
</dbReference>